<keyword evidence="3" id="KW-1185">Reference proteome</keyword>
<feature type="compositionally biased region" description="Low complexity" evidence="1">
    <location>
        <begin position="396"/>
        <end position="406"/>
    </location>
</feature>
<organism evidence="2 3">
    <name type="scientific">Orchesella cincta</name>
    <name type="common">Springtail</name>
    <name type="synonym">Podura cincta</name>
    <dbReference type="NCBI Taxonomy" id="48709"/>
    <lineage>
        <taxon>Eukaryota</taxon>
        <taxon>Metazoa</taxon>
        <taxon>Ecdysozoa</taxon>
        <taxon>Arthropoda</taxon>
        <taxon>Hexapoda</taxon>
        <taxon>Collembola</taxon>
        <taxon>Entomobryomorpha</taxon>
        <taxon>Entomobryoidea</taxon>
        <taxon>Orchesellidae</taxon>
        <taxon>Orchesellinae</taxon>
        <taxon>Orchesella</taxon>
    </lineage>
</organism>
<feature type="compositionally biased region" description="Basic residues" evidence="1">
    <location>
        <begin position="129"/>
        <end position="151"/>
    </location>
</feature>
<dbReference type="EMBL" id="LJIJ01000831">
    <property type="protein sequence ID" value="ODM94281.1"/>
    <property type="molecule type" value="Genomic_DNA"/>
</dbReference>
<comment type="caution">
    <text evidence="2">The sequence shown here is derived from an EMBL/GenBank/DDBJ whole genome shotgun (WGS) entry which is preliminary data.</text>
</comment>
<dbReference type="AlphaFoldDB" id="A0A1D2MN50"/>
<proteinExistence type="predicted"/>
<evidence type="ECO:0000313" key="3">
    <source>
        <dbReference type="Proteomes" id="UP000094527"/>
    </source>
</evidence>
<evidence type="ECO:0000256" key="1">
    <source>
        <dbReference type="SAM" id="MobiDB-lite"/>
    </source>
</evidence>
<sequence>MKDSFKTNRNRNRSPHSKKKHESPKFTKPSRRTLFRIRYYEFKIRLSDFGLRILRLLDRATFHMLTSNRSGNTNQVPTATSCESVGSDKVCNKSIDDLQTGSEIIGTNRDNDIQLELEPGEISTQNAKPKYKHRGRSRIRKRRSSLTRKKRQSEGERSTSRKSTIVGSGDVCFSESDPDKTEGTKLELKRSRRRSRKGKKLFKGQEVPEEIETKTNTKQEEKEPEKEYSVSPQPSNELPPPPTTPSKFQIQLEKAYEAGETKTKVPKKTLWEHLHDLSHRKRTRRSLDRTKKVFQVGFKVGLPAGNIRGRASIRNLPVMPPPHPRDHLGVSIYSKPLPTVYYGVRRSSTSLNTSPPETNVNNYHSKYLQTIDKITDTTSPQPPPPSAYPLSPPPLSTSSSGGHSLLQNTSPQFSPTSSKNVSSIPKTFDVIERILARIPITLNTQNQREPPSFSHSPLQSFSPRPTHHHRSFAQQQQFIKSENSTLADSKPYQPQTAFTAQFYNLLNQNSLQ</sequence>
<dbReference type="Proteomes" id="UP000094527">
    <property type="component" value="Unassembled WGS sequence"/>
</dbReference>
<protein>
    <submittedName>
        <fullName evidence="2">Uncharacterized protein</fullName>
    </submittedName>
</protein>
<accession>A0A1D2MN50</accession>
<feature type="compositionally biased region" description="Basic residues" evidence="1">
    <location>
        <begin position="8"/>
        <end position="28"/>
    </location>
</feature>
<feature type="compositionally biased region" description="Basic and acidic residues" evidence="1">
    <location>
        <begin position="177"/>
        <end position="189"/>
    </location>
</feature>
<feature type="region of interest" description="Disordered" evidence="1">
    <location>
        <begin position="374"/>
        <end position="422"/>
    </location>
</feature>
<feature type="region of interest" description="Disordered" evidence="1">
    <location>
        <begin position="1"/>
        <end position="28"/>
    </location>
</feature>
<feature type="compositionally biased region" description="Polar residues" evidence="1">
    <location>
        <begin position="407"/>
        <end position="422"/>
    </location>
</feature>
<feature type="compositionally biased region" description="Basic residues" evidence="1">
    <location>
        <begin position="190"/>
        <end position="202"/>
    </location>
</feature>
<feature type="region of interest" description="Disordered" evidence="1">
    <location>
        <begin position="102"/>
        <end position="246"/>
    </location>
</feature>
<reference evidence="2 3" key="1">
    <citation type="journal article" date="2016" name="Genome Biol. Evol.">
        <title>Gene Family Evolution Reflects Adaptation to Soil Environmental Stressors in the Genome of the Collembolan Orchesella cincta.</title>
        <authorList>
            <person name="Faddeeva-Vakhrusheva A."/>
            <person name="Derks M.F."/>
            <person name="Anvar S.Y."/>
            <person name="Agamennone V."/>
            <person name="Suring W."/>
            <person name="Smit S."/>
            <person name="van Straalen N.M."/>
            <person name="Roelofs D."/>
        </authorList>
    </citation>
    <scope>NUCLEOTIDE SEQUENCE [LARGE SCALE GENOMIC DNA]</scope>
    <source>
        <tissue evidence="2">Mixed pool</tissue>
    </source>
</reference>
<name>A0A1D2MN50_ORCCI</name>
<feature type="compositionally biased region" description="Pro residues" evidence="1">
    <location>
        <begin position="380"/>
        <end position="395"/>
    </location>
</feature>
<feature type="region of interest" description="Disordered" evidence="1">
    <location>
        <begin position="442"/>
        <end position="476"/>
    </location>
</feature>
<gene>
    <name evidence="2" type="ORF">Ocin01_12400</name>
</gene>
<evidence type="ECO:0000313" key="2">
    <source>
        <dbReference type="EMBL" id="ODM94281.1"/>
    </source>
</evidence>
<feature type="compositionally biased region" description="Polar residues" evidence="1">
    <location>
        <begin position="442"/>
        <end position="463"/>
    </location>
</feature>
<feature type="compositionally biased region" description="Basic and acidic residues" evidence="1">
    <location>
        <begin position="211"/>
        <end position="228"/>
    </location>
</feature>